<keyword evidence="6" id="KW-0539">Nucleus</keyword>
<keyword evidence="3" id="KW-0805">Transcription regulation</keyword>
<feature type="compositionally biased region" description="Low complexity" evidence="7">
    <location>
        <begin position="74"/>
        <end position="86"/>
    </location>
</feature>
<dbReference type="Proteomes" id="UP000237271">
    <property type="component" value="Unassembled WGS sequence"/>
</dbReference>
<dbReference type="PROSITE" id="PS00036">
    <property type="entry name" value="BZIP_BASIC"/>
    <property type="match status" value="1"/>
</dbReference>
<dbReference type="Gene3D" id="1.20.5.170">
    <property type="match status" value="1"/>
</dbReference>
<evidence type="ECO:0000256" key="1">
    <source>
        <dbReference type="ARBA" id="ARBA00004123"/>
    </source>
</evidence>
<keyword evidence="10" id="KW-1185">Reference proteome</keyword>
<reference evidence="9 10" key="1">
    <citation type="journal article" date="2017" name="Genome Biol. Evol.">
        <title>Phytophthora megakarya and P. palmivora, closely related causal agents of cacao black pod rot, underwent increases in genome sizes and gene numbers by different mechanisms.</title>
        <authorList>
            <person name="Ali S.S."/>
            <person name="Shao J."/>
            <person name="Lary D.J."/>
            <person name="Kronmiller B."/>
            <person name="Shen D."/>
            <person name="Strem M.D."/>
            <person name="Amoako-Attah I."/>
            <person name="Akrofi A.Y."/>
            <person name="Begoude B.A."/>
            <person name="Ten Hoopen G.M."/>
            <person name="Coulibaly K."/>
            <person name="Kebe B.I."/>
            <person name="Melnick R.L."/>
            <person name="Guiltinan M.J."/>
            <person name="Tyler B.M."/>
            <person name="Meinhardt L.W."/>
            <person name="Bailey B.A."/>
        </authorList>
    </citation>
    <scope>NUCLEOTIDE SEQUENCE [LARGE SCALE GENOMIC DNA]</scope>
    <source>
        <strain evidence="10">sbr112.9</strain>
    </source>
</reference>
<evidence type="ECO:0000256" key="3">
    <source>
        <dbReference type="ARBA" id="ARBA00023015"/>
    </source>
</evidence>
<dbReference type="GO" id="GO:0003677">
    <property type="term" value="F:DNA binding"/>
    <property type="evidence" value="ECO:0007669"/>
    <property type="project" value="UniProtKB-KW"/>
</dbReference>
<dbReference type="GO" id="GO:0003700">
    <property type="term" value="F:DNA-binding transcription factor activity"/>
    <property type="evidence" value="ECO:0007669"/>
    <property type="project" value="InterPro"/>
</dbReference>
<evidence type="ECO:0000259" key="8">
    <source>
        <dbReference type="PROSITE" id="PS50217"/>
    </source>
</evidence>
<feature type="compositionally biased region" description="Polar residues" evidence="7">
    <location>
        <begin position="57"/>
        <end position="73"/>
    </location>
</feature>
<protein>
    <recommendedName>
        <fullName evidence="8">BZIP domain-containing protein</fullName>
    </recommendedName>
</protein>
<comment type="subcellular location">
    <subcellularLocation>
        <location evidence="1">Nucleus</location>
    </subcellularLocation>
</comment>
<proteinExistence type="inferred from homology"/>
<keyword evidence="4" id="KW-0238">DNA-binding</keyword>
<accession>A0A2P4YC85</accession>
<dbReference type="PROSITE" id="PS50217">
    <property type="entry name" value="BZIP"/>
    <property type="match status" value="1"/>
</dbReference>
<organism evidence="9 10">
    <name type="scientific">Phytophthora palmivora</name>
    <dbReference type="NCBI Taxonomy" id="4796"/>
    <lineage>
        <taxon>Eukaryota</taxon>
        <taxon>Sar</taxon>
        <taxon>Stramenopiles</taxon>
        <taxon>Oomycota</taxon>
        <taxon>Peronosporomycetes</taxon>
        <taxon>Peronosporales</taxon>
        <taxon>Peronosporaceae</taxon>
        <taxon>Phytophthora</taxon>
    </lineage>
</organism>
<comment type="caution">
    <text evidence="9">The sequence shown here is derived from an EMBL/GenBank/DDBJ whole genome shotgun (WGS) entry which is preliminary data.</text>
</comment>
<dbReference type="SUPFAM" id="SSF57959">
    <property type="entry name" value="Leucine zipper domain"/>
    <property type="match status" value="1"/>
</dbReference>
<evidence type="ECO:0000256" key="2">
    <source>
        <dbReference type="ARBA" id="ARBA00007163"/>
    </source>
</evidence>
<gene>
    <name evidence="9" type="ORF">PHPALM_7493</name>
</gene>
<dbReference type="CDD" id="cd14811">
    <property type="entry name" value="bZIP_u2"/>
    <property type="match status" value="1"/>
</dbReference>
<comment type="similarity">
    <text evidence="2">Belongs to the bZIP family.</text>
</comment>
<dbReference type="AlphaFoldDB" id="A0A2P4YC85"/>
<dbReference type="InterPro" id="IPR004827">
    <property type="entry name" value="bZIP"/>
</dbReference>
<evidence type="ECO:0000256" key="5">
    <source>
        <dbReference type="ARBA" id="ARBA00023163"/>
    </source>
</evidence>
<dbReference type="Pfam" id="PF00170">
    <property type="entry name" value="bZIP_1"/>
    <property type="match status" value="1"/>
</dbReference>
<dbReference type="InterPro" id="IPR046347">
    <property type="entry name" value="bZIP_sf"/>
</dbReference>
<evidence type="ECO:0000313" key="9">
    <source>
        <dbReference type="EMBL" id="POM75410.1"/>
    </source>
</evidence>
<feature type="compositionally biased region" description="Basic and acidic residues" evidence="7">
    <location>
        <begin position="106"/>
        <end position="122"/>
    </location>
</feature>
<evidence type="ECO:0000256" key="4">
    <source>
        <dbReference type="ARBA" id="ARBA00023125"/>
    </source>
</evidence>
<evidence type="ECO:0000256" key="6">
    <source>
        <dbReference type="ARBA" id="ARBA00023242"/>
    </source>
</evidence>
<name>A0A2P4YC85_9STRA</name>
<dbReference type="OrthoDB" id="425490at2759"/>
<dbReference type="PANTHER" id="PTHR47416">
    <property type="entry name" value="BASIC-LEUCINE ZIPPER TRANSCRIPTION FACTOR F-RELATED"/>
    <property type="match status" value="1"/>
</dbReference>
<feature type="domain" description="BZIP" evidence="8">
    <location>
        <begin position="107"/>
        <end position="144"/>
    </location>
</feature>
<dbReference type="GO" id="GO:0005634">
    <property type="term" value="C:nucleus"/>
    <property type="evidence" value="ECO:0007669"/>
    <property type="project" value="UniProtKB-SubCell"/>
</dbReference>
<feature type="region of interest" description="Disordered" evidence="7">
    <location>
        <begin position="53"/>
        <end position="127"/>
    </location>
</feature>
<evidence type="ECO:0000256" key="7">
    <source>
        <dbReference type="SAM" id="MobiDB-lite"/>
    </source>
</evidence>
<dbReference type="PANTHER" id="PTHR47416:SF8">
    <property type="entry name" value="BASIC-LEUCINE ZIPPER TRANSCRIPTION FACTOR E-RELATED"/>
    <property type="match status" value="1"/>
</dbReference>
<dbReference type="EMBL" id="NCKW01003843">
    <property type="protein sequence ID" value="POM75410.1"/>
    <property type="molecule type" value="Genomic_DNA"/>
</dbReference>
<evidence type="ECO:0000313" key="10">
    <source>
        <dbReference type="Proteomes" id="UP000237271"/>
    </source>
</evidence>
<dbReference type="SMART" id="SM00338">
    <property type="entry name" value="BRLZ"/>
    <property type="match status" value="1"/>
</dbReference>
<keyword evidence="5" id="KW-0804">Transcription</keyword>
<sequence>MAMDLTAEDDDLLSYFLAADVAAENMPQARGDAASSAAETFTLGQTVPLAPERTFGSELTPSTTPVSSAQAAPTFQQTQSSFTESSMMRPAINDDDTSSNTGAMDSDEKRQRRLARNRESARQSRRRKKQYLELLEEKVSQLTESIDTTRSAHLERADEALNQVRSDILKSLAEDRKNGGTEEEKIRQGIMLIQERFGPNSVERLAVKDYNFRQLDNLLLPPYCRFLLWLSIQDESFFEEANGMGSKNAGDAPEKKKTPVMVKKDTLWSTLTSDLALTYEQDEKLKSLYKSGDSKSNKSERRRVAMAVTYLRKLKKSLEQRSEAVQRQTEMLHSILTPEQSLTYLRWVDANQDRLPNFVDKTLSVPNTGGSDAVRAILKKDDRDLTVEDVTALLGEL</sequence>